<dbReference type="Gene3D" id="3.40.50.20">
    <property type="match status" value="1"/>
</dbReference>
<evidence type="ECO:0000256" key="3">
    <source>
        <dbReference type="ARBA" id="ARBA00005174"/>
    </source>
</evidence>
<keyword evidence="13" id="KW-0413">Isomerase</keyword>
<dbReference type="Proteomes" id="UP000885706">
    <property type="component" value="Unassembled WGS sequence"/>
</dbReference>
<comment type="caution">
    <text evidence="16">The sequence shown here is derived from an EMBL/GenBank/DDBJ whole genome shotgun (WGS) entry which is preliminary data.</text>
</comment>
<dbReference type="SUPFAM" id="SSF52255">
    <property type="entry name" value="N5-CAIR mutase (phosphoribosylaminoimidazole carboxylase, PurE)"/>
    <property type="match status" value="1"/>
</dbReference>
<evidence type="ECO:0000259" key="15">
    <source>
        <dbReference type="PROSITE" id="PS50975"/>
    </source>
</evidence>
<dbReference type="InterPro" id="IPR016185">
    <property type="entry name" value="PreATP-grasp_dom_sf"/>
</dbReference>
<dbReference type="InterPro" id="IPR020559">
    <property type="entry name" value="PRibGlycinamide_synth_CS"/>
</dbReference>
<dbReference type="EC" id="5.4.99.18" evidence="13"/>
<dbReference type="Pfam" id="PF02844">
    <property type="entry name" value="GARS_N"/>
    <property type="match status" value="1"/>
</dbReference>
<protein>
    <recommendedName>
        <fullName evidence="12 13">Multifunctional fusion protein</fullName>
    </recommendedName>
    <domain>
        <recommendedName>
            <fullName evidence="12">Phosphoribosylamine--glycine ligase</fullName>
            <ecNumber evidence="12">6.3.4.13</ecNumber>
        </recommendedName>
        <alternativeName>
            <fullName evidence="12">GARS</fullName>
        </alternativeName>
        <alternativeName>
            <fullName evidence="12">Glycinamide ribonucleotide synthetase</fullName>
        </alternativeName>
        <alternativeName>
            <fullName evidence="12">Phosphoribosylglycinamide synthetase</fullName>
        </alternativeName>
    </domain>
    <domain>
        <recommendedName>
            <fullName evidence="13">N5-carboxyaminoimidazole ribonucleotide mutase</fullName>
            <shortName evidence="13">N5-CAIR mutase</shortName>
            <ecNumber evidence="13">5.4.99.18</ecNumber>
        </recommendedName>
        <alternativeName>
            <fullName evidence="13">5-(carboxyamino)imidazole ribonucleotide mutase</fullName>
        </alternativeName>
    </domain>
</protein>
<dbReference type="GO" id="GO:0006189">
    <property type="term" value="P:'de novo' IMP biosynthetic process"/>
    <property type="evidence" value="ECO:0007669"/>
    <property type="project" value="UniProtKB-UniRule"/>
</dbReference>
<dbReference type="SUPFAM" id="SSF52440">
    <property type="entry name" value="PreATP-grasp domain"/>
    <property type="match status" value="1"/>
</dbReference>
<keyword evidence="5" id="KW-0479">Metal-binding</keyword>
<dbReference type="Gene3D" id="3.30.470.20">
    <property type="entry name" value="ATP-grasp fold, B domain"/>
    <property type="match status" value="1"/>
</dbReference>
<dbReference type="SUPFAM" id="SSF56059">
    <property type="entry name" value="Glutathione synthetase ATP-binding domain-like"/>
    <property type="match status" value="1"/>
</dbReference>
<accession>A0A7V0NED1</accession>
<dbReference type="Gene3D" id="3.30.1490.20">
    <property type="entry name" value="ATP-grasp fold, A domain"/>
    <property type="match status" value="1"/>
</dbReference>
<evidence type="ECO:0000256" key="14">
    <source>
        <dbReference type="PROSITE-ProRule" id="PRU00409"/>
    </source>
</evidence>
<feature type="binding site" evidence="13">
    <location>
        <position position="433"/>
    </location>
    <ligand>
        <name>substrate</name>
    </ligand>
</feature>
<dbReference type="InterPro" id="IPR020560">
    <property type="entry name" value="PRibGlycinamide_synth_C-dom"/>
</dbReference>
<dbReference type="InterPro" id="IPR033747">
    <property type="entry name" value="PurE_ClassI"/>
</dbReference>
<feature type="binding site" evidence="13">
    <location>
        <position position="436"/>
    </location>
    <ligand>
        <name>substrate</name>
    </ligand>
</feature>
<dbReference type="InterPro" id="IPR013815">
    <property type="entry name" value="ATP_grasp_subdomain_1"/>
</dbReference>
<dbReference type="GO" id="GO:0009113">
    <property type="term" value="P:purine nucleobase biosynthetic process"/>
    <property type="evidence" value="ECO:0007669"/>
    <property type="project" value="InterPro"/>
</dbReference>
<evidence type="ECO:0000256" key="4">
    <source>
        <dbReference type="ARBA" id="ARBA00022598"/>
    </source>
</evidence>
<dbReference type="InterPro" id="IPR000031">
    <property type="entry name" value="PurE_dom"/>
</dbReference>
<proteinExistence type="inferred from homology"/>
<dbReference type="SMART" id="SM01210">
    <property type="entry name" value="GARS_C"/>
    <property type="match status" value="1"/>
</dbReference>
<dbReference type="NCBIfam" id="TIGR01162">
    <property type="entry name" value="purE"/>
    <property type="match status" value="1"/>
</dbReference>
<dbReference type="PROSITE" id="PS50975">
    <property type="entry name" value="ATP_GRASP"/>
    <property type="match status" value="1"/>
</dbReference>
<dbReference type="Gene3D" id="3.40.50.1970">
    <property type="match status" value="1"/>
</dbReference>
<comment type="cofactor">
    <cofactor evidence="2">
        <name>Mg(2+)</name>
        <dbReference type="ChEBI" id="CHEBI:18420"/>
    </cofactor>
</comment>
<comment type="catalytic activity">
    <reaction evidence="12">
        <text>5-phospho-beta-D-ribosylamine + glycine + ATP = N(1)-(5-phospho-beta-D-ribosyl)glycinamide + ADP + phosphate + H(+)</text>
        <dbReference type="Rhea" id="RHEA:17453"/>
        <dbReference type="ChEBI" id="CHEBI:15378"/>
        <dbReference type="ChEBI" id="CHEBI:30616"/>
        <dbReference type="ChEBI" id="CHEBI:43474"/>
        <dbReference type="ChEBI" id="CHEBI:57305"/>
        <dbReference type="ChEBI" id="CHEBI:58681"/>
        <dbReference type="ChEBI" id="CHEBI:143788"/>
        <dbReference type="ChEBI" id="CHEBI:456216"/>
        <dbReference type="EC" id="6.3.4.13"/>
    </reaction>
</comment>
<dbReference type="NCBIfam" id="TIGR00877">
    <property type="entry name" value="purD"/>
    <property type="match status" value="1"/>
</dbReference>
<dbReference type="InterPro" id="IPR037123">
    <property type="entry name" value="PRibGlycinamide_synth_C_sf"/>
</dbReference>
<reference evidence="16" key="1">
    <citation type="journal article" date="2020" name="mSystems">
        <title>Genome- and Community-Level Interaction Insights into Carbon Utilization and Element Cycling Functions of Hydrothermarchaeota in Hydrothermal Sediment.</title>
        <authorList>
            <person name="Zhou Z."/>
            <person name="Liu Y."/>
            <person name="Xu W."/>
            <person name="Pan J."/>
            <person name="Luo Z.H."/>
            <person name="Li M."/>
        </authorList>
    </citation>
    <scope>NUCLEOTIDE SEQUENCE [LARGE SCALE GENOMIC DNA]</scope>
    <source>
        <strain evidence="16">HyVt-113</strain>
    </source>
</reference>
<dbReference type="Pfam" id="PF02843">
    <property type="entry name" value="GARS_C"/>
    <property type="match status" value="1"/>
</dbReference>
<dbReference type="SUPFAM" id="SSF51246">
    <property type="entry name" value="Rudiment single hybrid motif"/>
    <property type="match status" value="1"/>
</dbReference>
<dbReference type="SMART" id="SM01001">
    <property type="entry name" value="AIRC"/>
    <property type="match status" value="1"/>
</dbReference>
<evidence type="ECO:0000256" key="1">
    <source>
        <dbReference type="ARBA" id="ARBA00001936"/>
    </source>
</evidence>
<dbReference type="HAMAP" id="MF_01929">
    <property type="entry name" value="PurE_classI"/>
    <property type="match status" value="1"/>
</dbReference>
<sequence length="583" mass="62655">MKVLVIGGGGREHALAWKIAQSHLVKKVFCAPGNGGISKIATCLPIKANDIESLVKFVQKEGIDLTVVGPEEPLVMGIVDEFEKRGLRIFGPKKEAATIEGSKVFAKEFMKKYNIPTADFAIFSDPDEAKAYIKEKGVPIVVKADGLAAGKGAIPAKTLEEALSAVDLIMIKRAFGKAGERVVIEEFLEGEEASFLVLTDGENVVPFPSSQDHKPVFDDDKGPNTGGMGAYSPAPVITPEIETHIMEDIIYPTIKGMANEGTPYKGVLYAGLIIKDKKAKVLEFNCRFGDPEAQPLLMRLKSDLVKALNAVVDGNLKETLEIDPSPAVCVVMASGGYPSSYEKGKLIKGLEVVEKMDDVEVFHAGTVYKENNFYTSGGRVIGVTAKGKNLPAAIAHAYKAVSQIHFEGVHYRKDIGFKALKHLGRFVGIVMGSLSDKDIMFETKRILQKLFIPSEITVASAHRSPERAIFFAKKAIERGMKVIICGAGYANHLAGLIAAHTTLPVIAVPLSSSPLMGFDALISSVQMPAGVPVAVVSLDKAGAKNAAILAAQILALSDSELQDELKRMKKQMAEEVEMAARAL</sequence>
<dbReference type="Gene3D" id="3.90.600.10">
    <property type="entry name" value="Phosphoribosylglycinamide synthetase, C-terminal domain"/>
    <property type="match status" value="1"/>
</dbReference>
<keyword evidence="4 12" id="KW-0436">Ligase</keyword>
<dbReference type="PROSITE" id="PS00184">
    <property type="entry name" value="GARS"/>
    <property type="match status" value="1"/>
</dbReference>
<dbReference type="GO" id="GO:0034023">
    <property type="term" value="F:5-(carboxyamino)imidazole ribonucleotide mutase activity"/>
    <property type="evidence" value="ECO:0007669"/>
    <property type="project" value="UniProtKB-UniRule"/>
</dbReference>
<evidence type="ECO:0000256" key="13">
    <source>
        <dbReference type="HAMAP-Rule" id="MF_01929"/>
    </source>
</evidence>
<organism evidence="16">
    <name type="scientific">Desulfofervidus auxilii</name>
    <dbReference type="NCBI Taxonomy" id="1621989"/>
    <lineage>
        <taxon>Bacteria</taxon>
        <taxon>Pseudomonadati</taxon>
        <taxon>Thermodesulfobacteriota</taxon>
        <taxon>Candidatus Desulfofervidia</taxon>
        <taxon>Candidatus Desulfofervidales</taxon>
        <taxon>Candidatus Desulfofervidaceae</taxon>
        <taxon>Candidatus Desulfofervidus</taxon>
    </lineage>
</organism>
<feature type="binding site" evidence="13">
    <location>
        <position position="463"/>
    </location>
    <ligand>
        <name>substrate</name>
    </ligand>
</feature>
<dbReference type="SMART" id="SM01209">
    <property type="entry name" value="GARS_A"/>
    <property type="match status" value="1"/>
</dbReference>
<dbReference type="HAMAP" id="MF_00138">
    <property type="entry name" value="GARS"/>
    <property type="match status" value="1"/>
</dbReference>
<dbReference type="EC" id="6.3.4.13" evidence="12"/>
<comment type="similarity">
    <text evidence="13">Belongs to the AIR carboxylase family. Class I subfamily.</text>
</comment>
<comment type="function">
    <text evidence="13">Catalyzes the conversion of N5-carboxyaminoimidazole ribonucleotide (N5-CAIR) to 4-carboxy-5-aminoimidazole ribonucleotide (CAIR).</text>
</comment>
<comment type="cofactor">
    <cofactor evidence="1">
        <name>Mn(2+)</name>
        <dbReference type="ChEBI" id="CHEBI:29035"/>
    </cofactor>
</comment>
<evidence type="ECO:0000256" key="6">
    <source>
        <dbReference type="ARBA" id="ARBA00022741"/>
    </source>
</evidence>
<evidence type="ECO:0000256" key="8">
    <source>
        <dbReference type="ARBA" id="ARBA00022840"/>
    </source>
</evidence>
<dbReference type="FunFam" id="3.30.470.20:FF:000031">
    <property type="entry name" value="Phosphoribosylamine--glycine ligase"/>
    <property type="match status" value="1"/>
</dbReference>
<dbReference type="Pfam" id="PF00731">
    <property type="entry name" value="AIRC"/>
    <property type="match status" value="1"/>
</dbReference>
<dbReference type="FunFam" id="3.30.1490.20:FF:000006">
    <property type="entry name" value="phosphoribosylamine--glycine ligase, chloroplastic-like"/>
    <property type="match status" value="1"/>
</dbReference>
<comment type="catalytic activity">
    <reaction evidence="13">
        <text>5-carboxyamino-1-(5-phospho-D-ribosyl)imidazole + H(+) = 5-amino-1-(5-phospho-D-ribosyl)imidazole-4-carboxylate</text>
        <dbReference type="Rhea" id="RHEA:13193"/>
        <dbReference type="ChEBI" id="CHEBI:15378"/>
        <dbReference type="ChEBI" id="CHEBI:58730"/>
        <dbReference type="ChEBI" id="CHEBI:77657"/>
        <dbReference type="EC" id="5.4.99.18"/>
    </reaction>
</comment>
<evidence type="ECO:0000256" key="11">
    <source>
        <dbReference type="ARBA" id="ARBA00038345"/>
    </source>
</evidence>
<dbReference type="UniPathway" id="UPA00074">
    <property type="reaction ID" value="UER00125"/>
</dbReference>
<evidence type="ECO:0000256" key="2">
    <source>
        <dbReference type="ARBA" id="ARBA00001946"/>
    </source>
</evidence>
<name>A0A7V0NED1_DESA2</name>
<dbReference type="FunFam" id="3.40.50.20:FF:000006">
    <property type="entry name" value="Phosphoribosylamine--glycine ligase, chloroplastic"/>
    <property type="match status" value="1"/>
</dbReference>
<dbReference type="FunFam" id="3.90.600.10:FF:000001">
    <property type="entry name" value="Trifunctional purine biosynthetic protein adenosine-3"/>
    <property type="match status" value="1"/>
</dbReference>
<evidence type="ECO:0000256" key="10">
    <source>
        <dbReference type="ARBA" id="ARBA00023211"/>
    </source>
</evidence>
<keyword evidence="9" id="KW-0460">Magnesium</keyword>
<evidence type="ECO:0000256" key="5">
    <source>
        <dbReference type="ARBA" id="ARBA00022723"/>
    </source>
</evidence>
<feature type="domain" description="ATP-grasp" evidence="15">
    <location>
        <begin position="107"/>
        <end position="313"/>
    </location>
</feature>
<dbReference type="GO" id="GO:0046872">
    <property type="term" value="F:metal ion binding"/>
    <property type="evidence" value="ECO:0007669"/>
    <property type="project" value="UniProtKB-KW"/>
</dbReference>
<dbReference type="InterPro" id="IPR011054">
    <property type="entry name" value="Rudment_hybrid_motif"/>
</dbReference>
<keyword evidence="6 14" id="KW-0547">Nucleotide-binding</keyword>
<gene>
    <name evidence="12 16" type="primary">purD</name>
    <name evidence="13" type="synonym">purE</name>
    <name evidence="16" type="ORF">ENF30_01555</name>
</gene>
<dbReference type="InterPro" id="IPR020561">
    <property type="entry name" value="PRibGlycinamid_synth_ATP-grasp"/>
</dbReference>
<evidence type="ECO:0000256" key="12">
    <source>
        <dbReference type="HAMAP-Rule" id="MF_00138"/>
    </source>
</evidence>
<comment type="pathway">
    <text evidence="13">Purine metabolism; IMP biosynthesis via de novo pathway; 5-amino-1-(5-phospho-D-ribosyl)imidazole-4-carboxylate from 5-amino-1-(5-phospho-D-ribosyl)imidazole (N5-CAIR route): step 2/2.</text>
</comment>
<evidence type="ECO:0000313" key="16">
    <source>
        <dbReference type="EMBL" id="HDD35465.1"/>
    </source>
</evidence>
<dbReference type="GO" id="GO:0005524">
    <property type="term" value="F:ATP binding"/>
    <property type="evidence" value="ECO:0007669"/>
    <property type="project" value="UniProtKB-UniRule"/>
</dbReference>
<evidence type="ECO:0000256" key="9">
    <source>
        <dbReference type="ARBA" id="ARBA00022842"/>
    </source>
</evidence>
<dbReference type="Pfam" id="PF01071">
    <property type="entry name" value="GARS_A"/>
    <property type="match status" value="1"/>
</dbReference>
<dbReference type="AlphaFoldDB" id="A0A7V0NED1"/>
<dbReference type="PANTHER" id="PTHR43472">
    <property type="entry name" value="PHOSPHORIBOSYLAMINE--GLYCINE LIGASE"/>
    <property type="match status" value="1"/>
</dbReference>
<dbReference type="InterPro" id="IPR000115">
    <property type="entry name" value="PRibGlycinamide_synth"/>
</dbReference>
<dbReference type="PANTHER" id="PTHR43472:SF1">
    <property type="entry name" value="PHOSPHORIBOSYLAMINE--GLYCINE LIGASE, CHLOROPLASTIC"/>
    <property type="match status" value="1"/>
</dbReference>
<dbReference type="InterPro" id="IPR020562">
    <property type="entry name" value="PRibGlycinamide_synth_N"/>
</dbReference>
<keyword evidence="8 14" id="KW-0067">ATP-binding</keyword>
<keyword evidence="10" id="KW-0464">Manganese</keyword>
<comment type="similarity">
    <text evidence="11 12">Belongs to the GARS family.</text>
</comment>
<comment type="pathway">
    <text evidence="3 12">Purine metabolism; IMP biosynthesis via de novo pathway; N(1)-(5-phospho-D-ribosyl)glycinamide from 5-phospho-alpha-D-ribose 1-diphosphate: step 2/2.</text>
</comment>
<dbReference type="GO" id="GO:0004637">
    <property type="term" value="F:phosphoribosylamine-glycine ligase activity"/>
    <property type="evidence" value="ECO:0007669"/>
    <property type="project" value="UniProtKB-UniRule"/>
</dbReference>
<dbReference type="InterPro" id="IPR011761">
    <property type="entry name" value="ATP-grasp"/>
</dbReference>
<keyword evidence="7 12" id="KW-0658">Purine biosynthesis</keyword>
<dbReference type="EMBL" id="DQWQ01000071">
    <property type="protein sequence ID" value="HDD35465.1"/>
    <property type="molecule type" value="Genomic_DNA"/>
</dbReference>
<evidence type="ECO:0000256" key="7">
    <source>
        <dbReference type="ARBA" id="ARBA00022755"/>
    </source>
</evidence>